<evidence type="ECO:0000313" key="1">
    <source>
        <dbReference type="EMBL" id="CAF2038881.1"/>
    </source>
</evidence>
<dbReference type="AlphaFoldDB" id="A0A816NRG4"/>
<dbReference type="EMBL" id="CAJNRF010002473">
    <property type="protein sequence ID" value="CAF2038881.1"/>
    <property type="molecule type" value="Genomic_DNA"/>
</dbReference>
<name>A0A816NRG4_9BILA</name>
<dbReference type="Proteomes" id="UP000663856">
    <property type="component" value="Unassembled WGS sequence"/>
</dbReference>
<protein>
    <submittedName>
        <fullName evidence="1">Uncharacterized protein</fullName>
    </submittedName>
</protein>
<sequence>MDKPNEALRSQTDLFSTYQRQLKKQRNSRHKEQISIRSDISTEKIFSANSSNMNSADIVLNIERGHQVDDEEEHEHVCTTPDNRLERIGHRCGNESFVIMSDDDYEQDITDDSDDVQSMHFGLSDEHRNQYGSALNHILADDRNT</sequence>
<feature type="non-terminal residue" evidence="1">
    <location>
        <position position="145"/>
    </location>
</feature>
<gene>
    <name evidence="1" type="ORF">WKI299_LOCUS8011</name>
</gene>
<reference evidence="1" key="1">
    <citation type="submission" date="2021-02" db="EMBL/GenBank/DDBJ databases">
        <authorList>
            <person name="Nowell W R."/>
        </authorList>
    </citation>
    <scope>NUCLEOTIDE SEQUENCE</scope>
</reference>
<comment type="caution">
    <text evidence="1">The sequence shown here is derived from an EMBL/GenBank/DDBJ whole genome shotgun (WGS) entry which is preliminary data.</text>
</comment>
<organism evidence="1 2">
    <name type="scientific">Rotaria magnacalcarata</name>
    <dbReference type="NCBI Taxonomy" id="392030"/>
    <lineage>
        <taxon>Eukaryota</taxon>
        <taxon>Metazoa</taxon>
        <taxon>Spiralia</taxon>
        <taxon>Gnathifera</taxon>
        <taxon>Rotifera</taxon>
        <taxon>Eurotatoria</taxon>
        <taxon>Bdelloidea</taxon>
        <taxon>Philodinida</taxon>
        <taxon>Philodinidae</taxon>
        <taxon>Rotaria</taxon>
    </lineage>
</organism>
<evidence type="ECO:0000313" key="2">
    <source>
        <dbReference type="Proteomes" id="UP000663856"/>
    </source>
</evidence>
<accession>A0A816NRG4</accession>
<proteinExistence type="predicted"/>